<comment type="caution">
    <text evidence="2">The sequence shown here is derived from an EMBL/GenBank/DDBJ whole genome shotgun (WGS) entry which is preliminary data.</text>
</comment>
<organism evidence="2 3">
    <name type="scientific">Zosterops borbonicus</name>
    <dbReference type="NCBI Taxonomy" id="364589"/>
    <lineage>
        <taxon>Eukaryota</taxon>
        <taxon>Metazoa</taxon>
        <taxon>Chordata</taxon>
        <taxon>Craniata</taxon>
        <taxon>Vertebrata</taxon>
        <taxon>Euteleostomi</taxon>
        <taxon>Archelosauria</taxon>
        <taxon>Archosauria</taxon>
        <taxon>Dinosauria</taxon>
        <taxon>Saurischia</taxon>
        <taxon>Theropoda</taxon>
        <taxon>Coelurosauria</taxon>
        <taxon>Aves</taxon>
        <taxon>Neognathae</taxon>
        <taxon>Neoaves</taxon>
        <taxon>Telluraves</taxon>
        <taxon>Australaves</taxon>
        <taxon>Passeriformes</taxon>
        <taxon>Sylvioidea</taxon>
        <taxon>Zosteropidae</taxon>
        <taxon>Zosterops</taxon>
    </lineage>
</organism>
<feature type="compositionally biased region" description="Polar residues" evidence="1">
    <location>
        <begin position="66"/>
        <end position="78"/>
    </location>
</feature>
<protein>
    <submittedName>
        <fullName evidence="2">Uncharacterized protein</fullName>
    </submittedName>
</protein>
<evidence type="ECO:0000313" key="2">
    <source>
        <dbReference type="EMBL" id="TRZ09101.1"/>
    </source>
</evidence>
<feature type="region of interest" description="Disordered" evidence="1">
    <location>
        <begin position="63"/>
        <end position="82"/>
    </location>
</feature>
<name>A0A8K1FZU0_9PASS</name>
<accession>A0A8K1FZU0</accession>
<gene>
    <name evidence="2" type="ORF">HGM15179_018007</name>
</gene>
<proteinExistence type="predicted"/>
<evidence type="ECO:0000313" key="3">
    <source>
        <dbReference type="Proteomes" id="UP000796761"/>
    </source>
</evidence>
<dbReference type="AlphaFoldDB" id="A0A8K1FZU0"/>
<sequence>MLGVKGGRWIRENMENPWKKIGKGLEKEFLEKPPPSHPLVPETRGENFGIRSSKKQENVVDELRDSQNSMDPHDSSAQGKFGGIYGAESRKKIWEEPKVGLDPQGRFGLIPLQKILWELFGFQRKFREFGEMSGKGKSPKFWIMDSVGSRNGLE</sequence>
<feature type="region of interest" description="Disordered" evidence="1">
    <location>
        <begin position="29"/>
        <end position="57"/>
    </location>
</feature>
<dbReference type="Proteomes" id="UP000796761">
    <property type="component" value="Unassembled WGS sequence"/>
</dbReference>
<evidence type="ECO:0000256" key="1">
    <source>
        <dbReference type="SAM" id="MobiDB-lite"/>
    </source>
</evidence>
<keyword evidence="3" id="KW-1185">Reference proteome</keyword>
<dbReference type="EMBL" id="SWJQ01001159">
    <property type="protein sequence ID" value="TRZ09101.1"/>
    <property type="molecule type" value="Genomic_DNA"/>
</dbReference>
<reference evidence="2" key="1">
    <citation type="submission" date="2019-04" db="EMBL/GenBank/DDBJ databases">
        <title>Genome assembly of Zosterops borbonicus 15179.</title>
        <authorList>
            <person name="Leroy T."/>
            <person name="Anselmetti Y."/>
            <person name="Tilak M.-K."/>
            <person name="Nabholz B."/>
        </authorList>
    </citation>
    <scope>NUCLEOTIDE SEQUENCE</scope>
    <source>
        <strain evidence="2">HGM_15179</strain>
        <tissue evidence="2">Muscle</tissue>
    </source>
</reference>